<evidence type="ECO:0008006" key="9">
    <source>
        <dbReference type="Google" id="ProtNLM"/>
    </source>
</evidence>
<keyword evidence="3" id="KW-0238">DNA-binding</keyword>
<keyword evidence="8" id="KW-1185">Reference proteome</keyword>
<dbReference type="GeneID" id="95978023"/>
<organism evidence="7 8">
    <name type="scientific">Neodothiora populina</name>
    <dbReference type="NCBI Taxonomy" id="2781224"/>
    <lineage>
        <taxon>Eukaryota</taxon>
        <taxon>Fungi</taxon>
        <taxon>Dikarya</taxon>
        <taxon>Ascomycota</taxon>
        <taxon>Pezizomycotina</taxon>
        <taxon>Dothideomycetes</taxon>
        <taxon>Dothideomycetidae</taxon>
        <taxon>Dothideales</taxon>
        <taxon>Dothioraceae</taxon>
        <taxon>Neodothiora</taxon>
    </lineage>
</organism>
<dbReference type="InterPro" id="IPR051089">
    <property type="entry name" value="prtT"/>
</dbReference>
<accession>A0ABR3PJL1</accession>
<comment type="subcellular location">
    <subcellularLocation>
        <location evidence="1">Nucleus</location>
    </subcellularLocation>
</comment>
<evidence type="ECO:0000256" key="1">
    <source>
        <dbReference type="ARBA" id="ARBA00004123"/>
    </source>
</evidence>
<dbReference type="Proteomes" id="UP001562354">
    <property type="component" value="Unassembled WGS sequence"/>
</dbReference>
<sequence>MFPTRLEESPSPVSRNELHVEARYGGSTVDRELSGVLVHSYEIDELFHIFFRDYHKSMPVLKSKINPNECYSDSVSLFWSIIVVAARVYPKNPNLYMDLSQDVIELAFLSPATTPDPLLSIKGKLLILTWSPARAPTKRDSVFVLAGLLVHEAKQAGLHTPKSSHEFGFARDRRLRLSEAEHVERANLWALCVLVYQRSCTCKGHLPNNLNEIVSLSQSRFLDPTLRLQLRCQDIVSKFVTAIAGNGVQNMSLDQRRAMDILIQAFTDQVDLLERDAKIESGATVEDAHSHIAVHTMTSLDTCAARLHIQSFWFYKEHNITFGSPLARLLNTACAAITLIDELCKTPTLPPSPPNYLTYVLLGAVYYLLRIIKTPSDRYVDLERAASHLSLGLRLLKKVSVHNNDTSAKSALLLTQLWNDPLAFKGPDGTADVALKVHNRLGAAPVLDTICRWYDLHDEQQAKQQSDPYTMASHGADENTANASSHTNDAPVTTPGNPDGQFGPVLFEDDILSSFDWTMNGDFFSI</sequence>
<feature type="compositionally biased region" description="Polar residues" evidence="6">
    <location>
        <begin position="479"/>
        <end position="496"/>
    </location>
</feature>
<dbReference type="PANTHER" id="PTHR31845">
    <property type="entry name" value="FINGER DOMAIN PROTEIN, PUTATIVE-RELATED"/>
    <property type="match status" value="1"/>
</dbReference>
<evidence type="ECO:0000313" key="7">
    <source>
        <dbReference type="EMBL" id="KAL1306232.1"/>
    </source>
</evidence>
<evidence type="ECO:0000256" key="3">
    <source>
        <dbReference type="ARBA" id="ARBA00023125"/>
    </source>
</evidence>
<keyword evidence="5" id="KW-0539">Nucleus</keyword>
<dbReference type="EMBL" id="JBFMKM010000005">
    <property type="protein sequence ID" value="KAL1306232.1"/>
    <property type="molecule type" value="Genomic_DNA"/>
</dbReference>
<evidence type="ECO:0000256" key="2">
    <source>
        <dbReference type="ARBA" id="ARBA00023015"/>
    </source>
</evidence>
<reference evidence="7 8" key="1">
    <citation type="submission" date="2024-07" db="EMBL/GenBank/DDBJ databases">
        <title>Draft sequence of the Neodothiora populina.</title>
        <authorList>
            <person name="Drown D.D."/>
            <person name="Schuette U.S."/>
            <person name="Buechlein A.B."/>
            <person name="Rusch D.R."/>
            <person name="Winton L.W."/>
            <person name="Adams G.A."/>
        </authorList>
    </citation>
    <scope>NUCLEOTIDE SEQUENCE [LARGE SCALE GENOMIC DNA]</scope>
    <source>
        <strain evidence="7 8">CPC 39397</strain>
    </source>
</reference>
<comment type="caution">
    <text evidence="7">The sequence shown here is derived from an EMBL/GenBank/DDBJ whole genome shotgun (WGS) entry which is preliminary data.</text>
</comment>
<dbReference type="PANTHER" id="PTHR31845:SF21">
    <property type="entry name" value="REGULATORY PROTEIN LEU3"/>
    <property type="match status" value="1"/>
</dbReference>
<dbReference type="RefSeq" id="XP_069202505.1">
    <property type="nucleotide sequence ID" value="XM_069343953.1"/>
</dbReference>
<dbReference type="CDD" id="cd12148">
    <property type="entry name" value="fungal_TF_MHR"/>
    <property type="match status" value="1"/>
</dbReference>
<evidence type="ECO:0000256" key="5">
    <source>
        <dbReference type="ARBA" id="ARBA00023242"/>
    </source>
</evidence>
<evidence type="ECO:0000256" key="4">
    <source>
        <dbReference type="ARBA" id="ARBA00023163"/>
    </source>
</evidence>
<name>A0ABR3PJL1_9PEZI</name>
<proteinExistence type="predicted"/>
<evidence type="ECO:0000313" key="8">
    <source>
        <dbReference type="Proteomes" id="UP001562354"/>
    </source>
</evidence>
<feature type="region of interest" description="Disordered" evidence="6">
    <location>
        <begin position="464"/>
        <end position="501"/>
    </location>
</feature>
<keyword evidence="2" id="KW-0805">Transcription regulation</keyword>
<protein>
    <recommendedName>
        <fullName evidence="9">Transcription factor domain-containing protein</fullName>
    </recommendedName>
</protein>
<gene>
    <name evidence="7" type="ORF">AAFC00_004323</name>
</gene>
<keyword evidence="4" id="KW-0804">Transcription</keyword>
<evidence type="ECO:0000256" key="6">
    <source>
        <dbReference type="SAM" id="MobiDB-lite"/>
    </source>
</evidence>